<organism evidence="2 3">
    <name type="scientific">Eumeta variegata</name>
    <name type="common">Bagworm moth</name>
    <name type="synonym">Eumeta japonica</name>
    <dbReference type="NCBI Taxonomy" id="151549"/>
    <lineage>
        <taxon>Eukaryota</taxon>
        <taxon>Metazoa</taxon>
        <taxon>Ecdysozoa</taxon>
        <taxon>Arthropoda</taxon>
        <taxon>Hexapoda</taxon>
        <taxon>Insecta</taxon>
        <taxon>Pterygota</taxon>
        <taxon>Neoptera</taxon>
        <taxon>Endopterygota</taxon>
        <taxon>Lepidoptera</taxon>
        <taxon>Glossata</taxon>
        <taxon>Ditrysia</taxon>
        <taxon>Tineoidea</taxon>
        <taxon>Psychidae</taxon>
        <taxon>Oiketicinae</taxon>
        <taxon>Eumeta</taxon>
    </lineage>
</organism>
<reference evidence="2 3" key="1">
    <citation type="journal article" date="2019" name="Commun. Biol.">
        <title>The bagworm genome reveals a unique fibroin gene that provides high tensile strength.</title>
        <authorList>
            <person name="Kono N."/>
            <person name="Nakamura H."/>
            <person name="Ohtoshi R."/>
            <person name="Tomita M."/>
            <person name="Numata K."/>
            <person name="Arakawa K."/>
        </authorList>
    </citation>
    <scope>NUCLEOTIDE SEQUENCE [LARGE SCALE GENOMIC DNA]</scope>
</reference>
<evidence type="ECO:0000313" key="2">
    <source>
        <dbReference type="EMBL" id="GBP08496.1"/>
    </source>
</evidence>
<name>A0A4C1T2Q8_EUMVA</name>
<evidence type="ECO:0000256" key="1">
    <source>
        <dbReference type="SAM" id="MobiDB-lite"/>
    </source>
</evidence>
<accession>A0A4C1T2Q8</accession>
<sequence length="176" mass="19484">MELGLDPTVGPELTSRVRLPGPDFDSDPGAILNSASRHSNSSDLKEAGGQTLISECCVRPLSLFYLDASADGVEERSLVPRSRSHARLRRNATMSHAFSIVDKQNSRREPSQSRWSPPFLDNRNPRETRRLSRAARRLVCDVTPRPGTSAHAHDRLSQHSPKETLPIILAIPTAIF</sequence>
<proteinExistence type="predicted"/>
<comment type="caution">
    <text evidence="2">The sequence shown here is derived from an EMBL/GenBank/DDBJ whole genome shotgun (WGS) entry which is preliminary data.</text>
</comment>
<dbReference type="OrthoDB" id="10070851at2759"/>
<protein>
    <submittedName>
        <fullName evidence="2">Uncharacterized protein</fullName>
    </submittedName>
</protein>
<keyword evidence="3" id="KW-1185">Reference proteome</keyword>
<feature type="compositionally biased region" description="Polar residues" evidence="1">
    <location>
        <begin position="33"/>
        <end position="42"/>
    </location>
</feature>
<feature type="region of interest" description="Disordered" evidence="1">
    <location>
        <begin position="1"/>
        <end position="46"/>
    </location>
</feature>
<gene>
    <name evidence="2" type="ORF">EVAR_77180_1</name>
</gene>
<evidence type="ECO:0000313" key="3">
    <source>
        <dbReference type="Proteomes" id="UP000299102"/>
    </source>
</evidence>
<dbReference type="EMBL" id="BGZK01000031">
    <property type="protein sequence ID" value="GBP08496.1"/>
    <property type="molecule type" value="Genomic_DNA"/>
</dbReference>
<dbReference type="AlphaFoldDB" id="A0A4C1T2Q8"/>
<feature type="region of interest" description="Disordered" evidence="1">
    <location>
        <begin position="102"/>
        <end position="135"/>
    </location>
</feature>
<dbReference type="Proteomes" id="UP000299102">
    <property type="component" value="Unassembled WGS sequence"/>
</dbReference>